<dbReference type="EMBL" id="BMER01000001">
    <property type="protein sequence ID" value="GGG73792.1"/>
    <property type="molecule type" value="Genomic_DNA"/>
</dbReference>
<evidence type="ECO:0000256" key="2">
    <source>
        <dbReference type="ARBA" id="ARBA00022737"/>
    </source>
</evidence>
<keyword evidence="1" id="KW-0880">Kelch repeat</keyword>
<evidence type="ECO:0000313" key="4">
    <source>
        <dbReference type="Proteomes" id="UP000660862"/>
    </source>
</evidence>
<dbReference type="RefSeq" id="WP_188504030.1">
    <property type="nucleotide sequence ID" value="NZ_BMER01000001.1"/>
</dbReference>
<gene>
    <name evidence="3" type="ORF">GCM10007415_01440</name>
</gene>
<dbReference type="Proteomes" id="UP000660862">
    <property type="component" value="Unassembled WGS sequence"/>
</dbReference>
<dbReference type="Gene3D" id="2.120.10.80">
    <property type="entry name" value="Kelch-type beta propeller"/>
    <property type="match status" value="2"/>
</dbReference>
<dbReference type="AlphaFoldDB" id="A0A917M1Q9"/>
<keyword evidence="4" id="KW-1185">Reference proteome</keyword>
<proteinExistence type="predicted"/>
<dbReference type="SUPFAM" id="SSF117281">
    <property type="entry name" value="Kelch motif"/>
    <property type="match status" value="1"/>
</dbReference>
<evidence type="ECO:0008006" key="5">
    <source>
        <dbReference type="Google" id="ProtNLM"/>
    </source>
</evidence>
<evidence type="ECO:0000256" key="1">
    <source>
        <dbReference type="ARBA" id="ARBA00022441"/>
    </source>
</evidence>
<accession>A0A917M1Q9</accession>
<keyword evidence="2" id="KW-0677">Repeat</keyword>
<protein>
    <recommendedName>
        <fullName evidence="5">Kelch motif-containing protein</fullName>
    </recommendedName>
</protein>
<reference evidence="3" key="1">
    <citation type="journal article" date="2014" name="Int. J. Syst. Evol. Microbiol.">
        <title>Complete genome sequence of Corynebacterium casei LMG S-19264T (=DSM 44701T), isolated from a smear-ripened cheese.</title>
        <authorList>
            <consortium name="US DOE Joint Genome Institute (JGI-PGF)"/>
            <person name="Walter F."/>
            <person name="Albersmeier A."/>
            <person name="Kalinowski J."/>
            <person name="Ruckert C."/>
        </authorList>
    </citation>
    <scope>NUCLEOTIDE SEQUENCE</scope>
    <source>
        <strain evidence="3">CGMCC 1.12195</strain>
    </source>
</reference>
<dbReference type="PANTHER" id="PTHR24412:SF489">
    <property type="entry name" value="RING FINGER DOMAIN AND KELCH REPEAT-CONTAINING PROTEIN DDB_G0271372"/>
    <property type="match status" value="1"/>
</dbReference>
<dbReference type="PANTHER" id="PTHR24412">
    <property type="entry name" value="KELCH PROTEIN"/>
    <property type="match status" value="1"/>
</dbReference>
<evidence type="ECO:0000313" key="3">
    <source>
        <dbReference type="EMBL" id="GGG73792.1"/>
    </source>
</evidence>
<comment type="caution">
    <text evidence="3">The sequence shown here is derived from an EMBL/GenBank/DDBJ whole genome shotgun (WGS) entry which is preliminary data.</text>
</comment>
<name>A0A917M1Q9_9SPHI</name>
<dbReference type="InterPro" id="IPR015915">
    <property type="entry name" value="Kelch-typ_b-propeller"/>
</dbReference>
<organism evidence="3 4">
    <name type="scientific">Parapedobacter pyrenivorans</name>
    <dbReference type="NCBI Taxonomy" id="1305674"/>
    <lineage>
        <taxon>Bacteria</taxon>
        <taxon>Pseudomonadati</taxon>
        <taxon>Bacteroidota</taxon>
        <taxon>Sphingobacteriia</taxon>
        <taxon>Sphingobacteriales</taxon>
        <taxon>Sphingobacteriaceae</taxon>
        <taxon>Parapedobacter</taxon>
    </lineage>
</organism>
<sequence>MSINLLIVLIGFLPFFLGLSERSFVDKRFNEKVEISQRPCEEFQWTLLSDSIFPQWRDGIAAIARGDELFLIGGWNPRAFAPPFHATTNEIWKSGDGGRNWTLFSKAAFAPRHTFVCIDSDDGYVYVIGGDQYNSEAERAEVWRSKDLMNWQLISDKSPFGNRMLMAGVEYKGRFFVGGGQGLPDFKSGKTDIYVSEDKGVTWRCLADSLKHMGKNLVGTMSVFNDRIYQVSGGWYGDGELSDFDYSREVYSTEDGINWSKAQPIPIDGVQYPNTIIFDDKLWLIGGNSVISGSITDAYNKNDVCYMGGDGKWLALAKKANGPKTHASSLVVYNQSLLLLAGNQLNGVYELSKRPDGCDTE</sequence>
<reference evidence="3" key="2">
    <citation type="submission" date="2020-09" db="EMBL/GenBank/DDBJ databases">
        <authorList>
            <person name="Sun Q."/>
            <person name="Zhou Y."/>
        </authorList>
    </citation>
    <scope>NUCLEOTIDE SEQUENCE</scope>
    <source>
        <strain evidence="3">CGMCC 1.12195</strain>
    </source>
</reference>